<dbReference type="AlphaFoldDB" id="A0A941DAI2"/>
<dbReference type="RefSeq" id="WP_211603087.1">
    <property type="nucleotide sequence ID" value="NZ_JAGSNF010000015.1"/>
</dbReference>
<proteinExistence type="predicted"/>
<comment type="caution">
    <text evidence="1">The sequence shown here is derived from an EMBL/GenBank/DDBJ whole genome shotgun (WGS) entry which is preliminary data.</text>
</comment>
<gene>
    <name evidence="1" type="ORF">KC207_11090</name>
</gene>
<dbReference type="EMBL" id="JAGSNF010000015">
    <property type="protein sequence ID" value="MBR7743835.1"/>
    <property type="molecule type" value="Genomic_DNA"/>
</dbReference>
<name>A0A941DAI2_9MICO</name>
<accession>A0A941DAI2</accession>
<evidence type="ECO:0000313" key="1">
    <source>
        <dbReference type="EMBL" id="MBR7743835.1"/>
    </source>
</evidence>
<reference evidence="1" key="1">
    <citation type="submission" date="2021-04" db="EMBL/GenBank/DDBJ databases">
        <title>Phycicoccus avicenniae sp. nov., a novel endophytic actinomycetes isolated from branch of Avicennia mariana.</title>
        <authorList>
            <person name="Tuo L."/>
        </authorList>
    </citation>
    <scope>NUCLEOTIDE SEQUENCE</scope>
    <source>
        <strain evidence="1">BSK3Z-2</strain>
    </source>
</reference>
<organism evidence="1 2">
    <name type="scientific">Phycicoccus avicenniae</name>
    <dbReference type="NCBI Taxonomy" id="2828860"/>
    <lineage>
        <taxon>Bacteria</taxon>
        <taxon>Bacillati</taxon>
        <taxon>Actinomycetota</taxon>
        <taxon>Actinomycetes</taxon>
        <taxon>Micrococcales</taxon>
        <taxon>Intrasporangiaceae</taxon>
        <taxon>Phycicoccus</taxon>
    </lineage>
</organism>
<dbReference type="Proteomes" id="UP000677016">
    <property type="component" value="Unassembled WGS sequence"/>
</dbReference>
<evidence type="ECO:0000313" key="2">
    <source>
        <dbReference type="Proteomes" id="UP000677016"/>
    </source>
</evidence>
<keyword evidence="2" id="KW-1185">Reference proteome</keyword>
<protein>
    <submittedName>
        <fullName evidence="1">Uncharacterized protein</fullName>
    </submittedName>
</protein>
<sequence length="88" mass="10261">MTNTTTLWTTMKDELRERRERKEYVRRLRADLASYRTPYEVEDLLSAIDRAEASGHATADTAAVRRILTDNLREYHTAKQNNRHVAGL</sequence>